<feature type="domain" description="Neurotransmitter-gated ion-channel transmembrane" evidence="3">
    <location>
        <begin position="107"/>
        <end position="431"/>
    </location>
</feature>
<name>A0A7R9WKC0_9STRA</name>
<evidence type="ECO:0000313" key="4">
    <source>
        <dbReference type="EMBL" id="CAD8325311.1"/>
    </source>
</evidence>
<accession>A0A7R9WKC0</accession>
<proteinExistence type="predicted"/>
<dbReference type="CDD" id="cd19051">
    <property type="entry name" value="LGIC_TM_cation"/>
    <property type="match status" value="1"/>
</dbReference>
<organism evidence="4">
    <name type="scientific">Pseudictyota dubia</name>
    <dbReference type="NCBI Taxonomy" id="2749911"/>
    <lineage>
        <taxon>Eukaryota</taxon>
        <taxon>Sar</taxon>
        <taxon>Stramenopiles</taxon>
        <taxon>Ochrophyta</taxon>
        <taxon>Bacillariophyta</taxon>
        <taxon>Mediophyceae</taxon>
        <taxon>Biddulphiophycidae</taxon>
        <taxon>Eupodiscales</taxon>
        <taxon>Odontellaceae</taxon>
        <taxon>Pseudictyota</taxon>
    </lineage>
</organism>
<feature type="transmembrane region" description="Helical" evidence="2">
    <location>
        <begin position="151"/>
        <end position="174"/>
    </location>
</feature>
<dbReference type="InterPro" id="IPR036719">
    <property type="entry name" value="Neuro-gated_channel_TM_sf"/>
</dbReference>
<dbReference type="GO" id="GO:0005216">
    <property type="term" value="F:monoatomic ion channel activity"/>
    <property type="evidence" value="ECO:0007669"/>
    <property type="project" value="InterPro"/>
</dbReference>
<feature type="region of interest" description="Disordered" evidence="1">
    <location>
        <begin position="200"/>
        <end position="364"/>
    </location>
</feature>
<feature type="compositionally biased region" description="Basic and acidic residues" evidence="1">
    <location>
        <begin position="201"/>
        <end position="218"/>
    </location>
</feature>
<dbReference type="InterPro" id="IPR038050">
    <property type="entry name" value="Neuro_actylchol_rec"/>
</dbReference>
<feature type="compositionally biased region" description="Basic and acidic residues" evidence="1">
    <location>
        <begin position="236"/>
        <end position="261"/>
    </location>
</feature>
<dbReference type="InterPro" id="IPR006029">
    <property type="entry name" value="Neurotrans-gated_channel_TM"/>
</dbReference>
<dbReference type="GO" id="GO:0016020">
    <property type="term" value="C:membrane"/>
    <property type="evidence" value="ECO:0007669"/>
    <property type="project" value="InterPro"/>
</dbReference>
<dbReference type="PANTHER" id="PTHR18945">
    <property type="entry name" value="NEUROTRANSMITTER GATED ION CHANNEL"/>
    <property type="match status" value="1"/>
</dbReference>
<keyword evidence="2" id="KW-1133">Transmembrane helix</keyword>
<keyword evidence="2" id="KW-0812">Transmembrane</keyword>
<dbReference type="Pfam" id="PF02932">
    <property type="entry name" value="Neur_chan_memb"/>
    <property type="match status" value="1"/>
</dbReference>
<evidence type="ECO:0000256" key="1">
    <source>
        <dbReference type="SAM" id="MobiDB-lite"/>
    </source>
</evidence>
<dbReference type="SUPFAM" id="SSF90112">
    <property type="entry name" value="Neurotransmitter-gated ion-channel transmembrane pore"/>
    <property type="match status" value="1"/>
</dbReference>
<dbReference type="InterPro" id="IPR006201">
    <property type="entry name" value="Neur_channel"/>
</dbReference>
<dbReference type="AlphaFoldDB" id="A0A7R9WKC0"/>
<evidence type="ECO:0000259" key="3">
    <source>
        <dbReference type="Pfam" id="PF02932"/>
    </source>
</evidence>
<keyword evidence="2" id="KW-0472">Membrane</keyword>
<gene>
    <name evidence="4" type="ORF">TDUB1175_LOCUS23731</name>
</gene>
<evidence type="ECO:0000256" key="2">
    <source>
        <dbReference type="SAM" id="Phobius"/>
    </source>
</evidence>
<protein>
    <recommendedName>
        <fullName evidence="3">Neurotransmitter-gated ion-channel transmembrane domain-containing protein</fullName>
    </recommendedName>
</protein>
<reference evidence="4" key="1">
    <citation type="submission" date="2021-01" db="EMBL/GenBank/DDBJ databases">
        <authorList>
            <person name="Corre E."/>
            <person name="Pelletier E."/>
            <person name="Niang G."/>
            <person name="Scheremetjew M."/>
            <person name="Finn R."/>
            <person name="Kale V."/>
            <person name="Holt S."/>
            <person name="Cochrane G."/>
            <person name="Meng A."/>
            <person name="Brown T."/>
            <person name="Cohen L."/>
        </authorList>
    </citation>
    <scope>NUCLEOTIDE SEQUENCE</scope>
    <source>
        <strain evidence="4">CCMP147</strain>
    </source>
</reference>
<dbReference type="GO" id="GO:0004888">
    <property type="term" value="F:transmembrane signaling receptor activity"/>
    <property type="evidence" value="ECO:0007669"/>
    <property type="project" value="InterPro"/>
</dbReference>
<sequence>MDDFPFDKLKCTVEIGSWAHSGLYVRPILMGGEGFSVGGSETAGESYAEFILGEVGAREVLYPPYPAAPEEDWPVVMYDITFSRSWQPYVRGYLILQIILNLSAFACFWMPPQCGERMGLAITSLLAAVTSDLVVSANLPAASELTWFARFSLTSLAFASLALFESAAVIYFFYLTSNDLVPKWAKWLIAKVKGWMKGRKEKKEEREREVERSIREADSGSGNFKNEEGDANGPEQLKDTWRENEGSRHARFEESHKRLQIEDDSPPNVRVEVGSSDDNFESLEIDTDKDAKTESVVSRPNGGPRKEEAPAPSARRKPSAVRASSRQPNKRLSQDKVFGHMNPVVEQTDPPPQKQQRPSRRSQLLRAHSLYPSRAGPQFDLQAWGSSQQSFARDADDYKTASEAKNNLRWQRVAKGIDDASRVIFPLAYAIAISVLLGEKEI</sequence>
<dbReference type="Gene3D" id="1.20.58.390">
    <property type="entry name" value="Neurotransmitter-gated ion-channel transmembrane domain"/>
    <property type="match status" value="1"/>
</dbReference>
<feature type="transmembrane region" description="Helical" evidence="2">
    <location>
        <begin position="118"/>
        <end position="139"/>
    </location>
</feature>
<dbReference type="EMBL" id="HBED01047293">
    <property type="protein sequence ID" value="CAD8325311.1"/>
    <property type="molecule type" value="Transcribed_RNA"/>
</dbReference>
<feature type="transmembrane region" description="Helical" evidence="2">
    <location>
        <begin position="93"/>
        <end position="112"/>
    </location>
</feature>